<proteinExistence type="predicted"/>
<organism evidence="1 2">
    <name type="scientific">Pararobbsia silviterrae</name>
    <dbReference type="NCBI Taxonomy" id="1792498"/>
    <lineage>
        <taxon>Bacteria</taxon>
        <taxon>Pseudomonadati</taxon>
        <taxon>Pseudomonadota</taxon>
        <taxon>Betaproteobacteria</taxon>
        <taxon>Burkholderiales</taxon>
        <taxon>Burkholderiaceae</taxon>
        <taxon>Pararobbsia</taxon>
    </lineage>
</organism>
<comment type="caution">
    <text evidence="1">The sequence shown here is derived from an EMBL/GenBank/DDBJ whole genome shotgun (WGS) entry which is preliminary data.</text>
</comment>
<name>A0A494Y7M9_9BURK</name>
<accession>A0A494Y7M9</accession>
<reference evidence="1 2" key="1">
    <citation type="submission" date="2018-10" db="EMBL/GenBank/DDBJ databases">
        <title>Robbsia sp. DHC34, isolated from soil.</title>
        <authorList>
            <person name="Gao Z.-H."/>
            <person name="Qiu L.-H."/>
        </authorList>
    </citation>
    <scope>NUCLEOTIDE SEQUENCE [LARGE SCALE GENOMIC DNA]</scope>
    <source>
        <strain evidence="1 2">DHC34</strain>
    </source>
</reference>
<gene>
    <name evidence="1" type="ORF">D7S86_01855</name>
</gene>
<evidence type="ECO:0000313" key="1">
    <source>
        <dbReference type="EMBL" id="RKP58709.1"/>
    </source>
</evidence>
<dbReference type="Proteomes" id="UP000270342">
    <property type="component" value="Unassembled WGS sequence"/>
</dbReference>
<dbReference type="EMBL" id="RBZU01000001">
    <property type="protein sequence ID" value="RKP58709.1"/>
    <property type="molecule type" value="Genomic_DNA"/>
</dbReference>
<dbReference type="AlphaFoldDB" id="A0A494Y7M9"/>
<sequence length="82" mass="9196">MARFLRGSGRWWPANRPDECVSKIVRVEAAVRAIADESRFDPMFASALELDGRRLGATWDQTGPSFIASYDATMTMQKNSNN</sequence>
<keyword evidence="2" id="KW-1185">Reference proteome</keyword>
<protein>
    <submittedName>
        <fullName evidence="1">Uncharacterized protein</fullName>
    </submittedName>
</protein>
<evidence type="ECO:0000313" key="2">
    <source>
        <dbReference type="Proteomes" id="UP000270342"/>
    </source>
</evidence>